<feature type="transmembrane region" description="Helical" evidence="3">
    <location>
        <begin position="110"/>
        <end position="132"/>
    </location>
</feature>
<evidence type="ECO:0000256" key="1">
    <source>
        <dbReference type="ARBA" id="ARBA00022679"/>
    </source>
</evidence>
<organism evidence="4 5">
    <name type="scientific">Nocardiopsis mwathae</name>
    <dbReference type="NCBI Taxonomy" id="1472723"/>
    <lineage>
        <taxon>Bacteria</taxon>
        <taxon>Bacillati</taxon>
        <taxon>Actinomycetota</taxon>
        <taxon>Actinomycetes</taxon>
        <taxon>Streptosporangiales</taxon>
        <taxon>Nocardiopsidaceae</taxon>
        <taxon>Nocardiopsis</taxon>
    </lineage>
</organism>
<sequence>MGSGDVRAVPMPAAMRSGAAAAWAGPAAGAAAQPVLLAMLTGAVGLGTVGWAAGAAYALAVWGLLTRALYRDGPRAMGPADRVTLARAVLVGGVTALVAEEIAGRPLDGAALALVVALAAVALVLDGVDGLVARRTDTASTLGARFDMEVDAFLILVLSLHVAVHLGPWVLAIGAMRYAFAAAATAAPWLHGDLPPSTPRKAVAVAQAAALIAAASATLPDAGAAVLVAGALALLIWSFGRDIGWLWRTRAARPGTGPDADGGR</sequence>
<comment type="similarity">
    <text evidence="2">Belongs to the CDP-alcohol phosphatidyltransferase class-I family.</text>
</comment>
<dbReference type="EMBL" id="JACHDS010000001">
    <property type="protein sequence ID" value="MBB6174033.1"/>
    <property type="molecule type" value="Genomic_DNA"/>
</dbReference>
<accession>A0A7X0D736</accession>
<dbReference type="Pfam" id="PF01066">
    <property type="entry name" value="CDP-OH_P_transf"/>
    <property type="match status" value="1"/>
</dbReference>
<feature type="transmembrane region" description="Helical" evidence="3">
    <location>
        <begin position="85"/>
        <end position="104"/>
    </location>
</feature>
<evidence type="ECO:0000256" key="3">
    <source>
        <dbReference type="SAM" id="Phobius"/>
    </source>
</evidence>
<dbReference type="GO" id="GO:0008654">
    <property type="term" value="P:phospholipid biosynthetic process"/>
    <property type="evidence" value="ECO:0007669"/>
    <property type="project" value="InterPro"/>
</dbReference>
<feature type="transmembrane region" description="Helical" evidence="3">
    <location>
        <begin position="42"/>
        <end position="65"/>
    </location>
</feature>
<comment type="caution">
    <text evidence="4">The sequence shown here is derived from an EMBL/GenBank/DDBJ whole genome shotgun (WGS) entry which is preliminary data.</text>
</comment>
<evidence type="ECO:0000313" key="5">
    <source>
        <dbReference type="Proteomes" id="UP000546642"/>
    </source>
</evidence>
<dbReference type="GO" id="GO:0016780">
    <property type="term" value="F:phosphotransferase activity, for other substituted phosphate groups"/>
    <property type="evidence" value="ECO:0007669"/>
    <property type="project" value="InterPro"/>
</dbReference>
<feature type="transmembrane region" description="Helical" evidence="3">
    <location>
        <begin position="224"/>
        <end position="240"/>
    </location>
</feature>
<dbReference type="Gene3D" id="1.20.120.1760">
    <property type="match status" value="1"/>
</dbReference>
<evidence type="ECO:0000313" key="4">
    <source>
        <dbReference type="EMBL" id="MBB6174033.1"/>
    </source>
</evidence>
<dbReference type="AlphaFoldDB" id="A0A7X0D736"/>
<keyword evidence="3" id="KW-0812">Transmembrane</keyword>
<name>A0A7X0D736_9ACTN</name>
<dbReference type="Proteomes" id="UP000546642">
    <property type="component" value="Unassembled WGS sequence"/>
</dbReference>
<dbReference type="GO" id="GO:0016020">
    <property type="term" value="C:membrane"/>
    <property type="evidence" value="ECO:0007669"/>
    <property type="project" value="InterPro"/>
</dbReference>
<keyword evidence="5" id="KW-1185">Reference proteome</keyword>
<keyword evidence="3" id="KW-1133">Transmembrane helix</keyword>
<dbReference type="InterPro" id="IPR043130">
    <property type="entry name" value="CDP-OH_PTrfase_TM_dom"/>
</dbReference>
<evidence type="ECO:0000256" key="2">
    <source>
        <dbReference type="RuleBase" id="RU003750"/>
    </source>
</evidence>
<gene>
    <name evidence="4" type="ORF">HNR23_004093</name>
</gene>
<keyword evidence="3" id="KW-0472">Membrane</keyword>
<dbReference type="InterPro" id="IPR000462">
    <property type="entry name" value="CDP-OH_P_trans"/>
</dbReference>
<protein>
    <submittedName>
        <fullName evidence="4">Phosphatidylglycerophosphate synthase</fullName>
    </submittedName>
</protein>
<dbReference type="PROSITE" id="PS00379">
    <property type="entry name" value="CDP_ALCOHOL_P_TRANSF"/>
    <property type="match status" value="1"/>
</dbReference>
<proteinExistence type="inferred from homology"/>
<keyword evidence="1 2" id="KW-0808">Transferase</keyword>
<reference evidence="4 5" key="1">
    <citation type="submission" date="2020-08" db="EMBL/GenBank/DDBJ databases">
        <title>Sequencing the genomes of 1000 actinobacteria strains.</title>
        <authorList>
            <person name="Klenk H.-P."/>
        </authorList>
    </citation>
    <scope>NUCLEOTIDE SEQUENCE [LARGE SCALE GENOMIC DNA]</scope>
    <source>
        <strain evidence="4 5">DSM 46659</strain>
    </source>
</reference>
<dbReference type="InterPro" id="IPR048254">
    <property type="entry name" value="CDP_ALCOHOL_P_TRANSF_CS"/>
</dbReference>